<dbReference type="EMBL" id="VSSQ01027686">
    <property type="protein sequence ID" value="MPM77059.1"/>
    <property type="molecule type" value="Genomic_DNA"/>
</dbReference>
<feature type="domain" description="Peptidase S11 D-Ala-D-Ala carboxypeptidase A C-terminal" evidence="1">
    <location>
        <begin position="11"/>
        <end position="53"/>
    </location>
</feature>
<dbReference type="GO" id="GO:0006508">
    <property type="term" value="P:proteolysis"/>
    <property type="evidence" value="ECO:0007669"/>
    <property type="project" value="InterPro"/>
</dbReference>
<dbReference type="InterPro" id="IPR037167">
    <property type="entry name" value="Peptidase_S11_C_sf"/>
</dbReference>
<proteinExistence type="predicted"/>
<dbReference type="InterPro" id="IPR012907">
    <property type="entry name" value="Peptidase_S11_C"/>
</dbReference>
<dbReference type="SUPFAM" id="SSF69189">
    <property type="entry name" value="Penicillin-binding protein associated domain"/>
    <property type="match status" value="1"/>
</dbReference>
<dbReference type="Gene3D" id="2.60.410.10">
    <property type="entry name" value="D-Ala-D-Ala carboxypeptidase, C-terminal domain"/>
    <property type="match status" value="1"/>
</dbReference>
<comment type="caution">
    <text evidence="2">The sequence shown here is derived from an EMBL/GenBank/DDBJ whole genome shotgun (WGS) entry which is preliminary data.</text>
</comment>
<sequence>MTKGGAEPVLTYELSEEMCAPVEKGTKAGEAVYTLDGEVVARVDVVTSEAVERASLGTITKRLFRDWARCSAEK</sequence>
<dbReference type="InterPro" id="IPR015956">
    <property type="entry name" value="Peniciliin-bd_prot_C_sf"/>
</dbReference>
<dbReference type="Pfam" id="PF07943">
    <property type="entry name" value="PBP5_C"/>
    <property type="match status" value="1"/>
</dbReference>
<dbReference type="AlphaFoldDB" id="A0A645CJD3"/>
<name>A0A645CJD3_9ZZZZ</name>
<organism evidence="2">
    <name type="scientific">bioreactor metagenome</name>
    <dbReference type="NCBI Taxonomy" id="1076179"/>
    <lineage>
        <taxon>unclassified sequences</taxon>
        <taxon>metagenomes</taxon>
        <taxon>ecological metagenomes</taxon>
    </lineage>
</organism>
<dbReference type="GO" id="GO:0009002">
    <property type="term" value="F:serine-type D-Ala-D-Ala carboxypeptidase activity"/>
    <property type="evidence" value="ECO:0007669"/>
    <property type="project" value="InterPro"/>
</dbReference>
<evidence type="ECO:0000313" key="2">
    <source>
        <dbReference type="EMBL" id="MPM77059.1"/>
    </source>
</evidence>
<gene>
    <name evidence="2" type="ORF">SDC9_124058</name>
</gene>
<evidence type="ECO:0000259" key="1">
    <source>
        <dbReference type="Pfam" id="PF07943"/>
    </source>
</evidence>
<protein>
    <recommendedName>
        <fullName evidence="1">Peptidase S11 D-Ala-D-Ala carboxypeptidase A C-terminal domain-containing protein</fullName>
    </recommendedName>
</protein>
<accession>A0A645CJD3</accession>
<reference evidence="2" key="1">
    <citation type="submission" date="2019-08" db="EMBL/GenBank/DDBJ databases">
        <authorList>
            <person name="Kucharzyk K."/>
            <person name="Murdoch R.W."/>
            <person name="Higgins S."/>
            <person name="Loffler F."/>
        </authorList>
    </citation>
    <scope>NUCLEOTIDE SEQUENCE</scope>
</reference>